<dbReference type="STRING" id="1197717.BED41_06235"/>
<gene>
    <name evidence="1" type="ORF">BED41_06235</name>
</gene>
<evidence type="ECO:0000313" key="2">
    <source>
        <dbReference type="Proteomes" id="UP000093044"/>
    </source>
</evidence>
<dbReference type="AlphaFoldDB" id="A0A1B2I443"/>
<sequence>MASVVARALVAVDAEKASKQDLELLKKLVMEFKDELDALGVKVDKIDKRVAVLEENLGGWKLSGQFWFDANFAGGDQAHSSYTEGNNDTDFQKDRIRLTLQKQISDTTSFYAQFRAGSESSGGRPGHGDAGWLNLRQVYVDTELPYGVGYRVGRFFLDFEGDHGLYVDNDAIFGDYRVDGFQFTKNWGSFAAKAVIGRNTDYSNPVENGDEFLADITDSYMNYALDLTWQPNEKFFAGVNGVWMQEDGDEAWSDADLDINTYSVYASYSFTPAITLQGTYYFQDLGSDVVRYGYLDRQTTGNVTEDSPQAWRATLDLGQDLLKFTGIRFEYMQQDNTFAGVRDPYSFGVDSAKAASISDNMPWNDGTSKLFFIYATQKWNDKWSSYLRYQQADFDTDGLDDAKGYGAGVTYQYTPAIAFRLAYDQVDYGSDNLAGFKNDKDHVFQFRTAINF</sequence>
<evidence type="ECO:0008006" key="3">
    <source>
        <dbReference type="Google" id="ProtNLM"/>
    </source>
</evidence>
<accession>A0A1B2I443</accession>
<name>A0A1B2I443_9BACT</name>
<keyword evidence="2" id="KW-1185">Reference proteome</keyword>
<dbReference type="EMBL" id="CP016757">
    <property type="protein sequence ID" value="ANZ44722.1"/>
    <property type="molecule type" value="Genomic_DNA"/>
</dbReference>
<proteinExistence type="predicted"/>
<reference evidence="1" key="1">
    <citation type="submission" date="2016-08" db="EMBL/GenBank/DDBJ databases">
        <title>Complete genome of Cloacibacillus porcorum.</title>
        <authorList>
            <person name="Looft T."/>
            <person name="Bayles D.O."/>
            <person name="Alt D.P."/>
        </authorList>
    </citation>
    <scope>NUCLEOTIDE SEQUENCE [LARGE SCALE GENOMIC DNA]</scope>
    <source>
        <strain evidence="1">CL-84</strain>
    </source>
</reference>
<dbReference type="SUPFAM" id="SSF56935">
    <property type="entry name" value="Porins"/>
    <property type="match status" value="1"/>
</dbReference>
<dbReference type="GeneID" id="83057448"/>
<dbReference type="OrthoDB" id="185675at2"/>
<evidence type="ECO:0000313" key="1">
    <source>
        <dbReference type="EMBL" id="ANZ44722.1"/>
    </source>
</evidence>
<dbReference type="RefSeq" id="WP_066744138.1">
    <property type="nucleotide sequence ID" value="NZ_CP016757.1"/>
</dbReference>
<dbReference type="Proteomes" id="UP000093044">
    <property type="component" value="Chromosome"/>
</dbReference>
<protein>
    <recommendedName>
        <fullName evidence="3">Porin</fullName>
    </recommendedName>
</protein>
<dbReference type="KEGG" id="cpor:BED41_06235"/>
<organism evidence="1 2">
    <name type="scientific">Cloacibacillus porcorum</name>
    <dbReference type="NCBI Taxonomy" id="1197717"/>
    <lineage>
        <taxon>Bacteria</taxon>
        <taxon>Thermotogati</taxon>
        <taxon>Synergistota</taxon>
        <taxon>Synergistia</taxon>
        <taxon>Synergistales</taxon>
        <taxon>Synergistaceae</taxon>
        <taxon>Cloacibacillus</taxon>
    </lineage>
</organism>